<dbReference type="AlphaFoldDB" id="A0A7Y9TRM8"/>
<sequence length="151" mass="16947">MSEFDFEELLDGVLREDVWVEPLVGMNERVMARISAETGRSSRRWVAWAAIAASAFVAAGMLVWVRPNVESHERRADLTDAHSQVVPRDEVVVSKSDTLILHTKVNRKHSSILLREPPLRVDPIEIEPLTIEPIEIASLTAESRDGNGEVR</sequence>
<dbReference type="Proteomes" id="UP000589520">
    <property type="component" value="Unassembled WGS sequence"/>
</dbReference>
<proteinExistence type="predicted"/>
<dbReference type="RefSeq" id="WP_179487700.1">
    <property type="nucleotide sequence ID" value="NZ_JACCCW010000001.1"/>
</dbReference>
<organism evidence="2 3">
    <name type="scientific">Granulicella arctica</name>
    <dbReference type="NCBI Taxonomy" id="940613"/>
    <lineage>
        <taxon>Bacteria</taxon>
        <taxon>Pseudomonadati</taxon>
        <taxon>Acidobacteriota</taxon>
        <taxon>Terriglobia</taxon>
        <taxon>Terriglobales</taxon>
        <taxon>Acidobacteriaceae</taxon>
        <taxon>Granulicella</taxon>
    </lineage>
</organism>
<reference evidence="2 3" key="1">
    <citation type="submission" date="2020-07" db="EMBL/GenBank/DDBJ databases">
        <title>Genomic Encyclopedia of Type Strains, Phase IV (KMG-V): Genome sequencing to study the core and pangenomes of soil and plant-associated prokaryotes.</title>
        <authorList>
            <person name="Whitman W."/>
        </authorList>
    </citation>
    <scope>NUCLEOTIDE SEQUENCE [LARGE SCALE GENOMIC DNA]</scope>
    <source>
        <strain evidence="2 3">X4EP2</strain>
    </source>
</reference>
<keyword evidence="3" id="KW-1185">Reference proteome</keyword>
<keyword evidence="1" id="KW-0812">Transmembrane</keyword>
<comment type="caution">
    <text evidence="2">The sequence shown here is derived from an EMBL/GenBank/DDBJ whole genome shotgun (WGS) entry which is preliminary data.</text>
</comment>
<evidence type="ECO:0000313" key="3">
    <source>
        <dbReference type="Proteomes" id="UP000589520"/>
    </source>
</evidence>
<gene>
    <name evidence="2" type="ORF">HDF17_000645</name>
</gene>
<evidence type="ECO:0000256" key="1">
    <source>
        <dbReference type="SAM" id="Phobius"/>
    </source>
</evidence>
<protein>
    <submittedName>
        <fullName evidence="2">Uncharacterized protein</fullName>
    </submittedName>
</protein>
<accession>A0A7Y9TRM8</accession>
<name>A0A7Y9TRM8_9BACT</name>
<keyword evidence="1" id="KW-0472">Membrane</keyword>
<keyword evidence="1" id="KW-1133">Transmembrane helix</keyword>
<evidence type="ECO:0000313" key="2">
    <source>
        <dbReference type="EMBL" id="NYF78358.1"/>
    </source>
</evidence>
<feature type="transmembrane region" description="Helical" evidence="1">
    <location>
        <begin position="45"/>
        <end position="65"/>
    </location>
</feature>
<dbReference type="EMBL" id="JACCCW010000001">
    <property type="protein sequence ID" value="NYF78358.1"/>
    <property type="molecule type" value="Genomic_DNA"/>
</dbReference>